<dbReference type="PANTHER" id="PTHR47561:SF1">
    <property type="entry name" value="POLYSACCHARIDE DEACETYLASE FAMILY PROTEIN (AFU_ORTHOLOGUE AFUA_6G05030)"/>
    <property type="match status" value="1"/>
</dbReference>
<dbReference type="CDD" id="cd10938">
    <property type="entry name" value="CE4_HpPgdA_like"/>
    <property type="match status" value="1"/>
</dbReference>
<reference evidence="2" key="1">
    <citation type="journal article" date="2014" name="Int. J. Syst. Evol. Microbiol.">
        <title>Complete genome sequence of Corynebacterium casei LMG S-19264T (=DSM 44701T), isolated from a smear-ripened cheese.</title>
        <authorList>
            <consortium name="US DOE Joint Genome Institute (JGI-PGF)"/>
            <person name="Walter F."/>
            <person name="Albersmeier A."/>
            <person name="Kalinowski J."/>
            <person name="Ruckert C."/>
        </authorList>
    </citation>
    <scope>NUCLEOTIDE SEQUENCE</scope>
    <source>
        <strain evidence="2">CGMCC 1.15371</strain>
    </source>
</reference>
<feature type="domain" description="NodB homology" evidence="1">
    <location>
        <begin position="38"/>
        <end position="257"/>
    </location>
</feature>
<dbReference type="Gene3D" id="3.20.20.370">
    <property type="entry name" value="Glycoside hydrolase/deacetylase"/>
    <property type="match status" value="1"/>
</dbReference>
<dbReference type="EMBL" id="BMIR01000001">
    <property type="protein sequence ID" value="GGE26999.1"/>
    <property type="molecule type" value="Genomic_DNA"/>
</dbReference>
<dbReference type="GO" id="GO:0005975">
    <property type="term" value="P:carbohydrate metabolic process"/>
    <property type="evidence" value="ECO:0007669"/>
    <property type="project" value="InterPro"/>
</dbReference>
<dbReference type="InterPro" id="IPR037950">
    <property type="entry name" value="PgdA-like"/>
</dbReference>
<reference evidence="2" key="2">
    <citation type="submission" date="2020-09" db="EMBL/GenBank/DDBJ databases">
        <authorList>
            <person name="Sun Q."/>
            <person name="Zhou Y."/>
        </authorList>
    </citation>
    <scope>NUCLEOTIDE SEQUENCE</scope>
    <source>
        <strain evidence="2">CGMCC 1.15371</strain>
    </source>
</reference>
<protein>
    <submittedName>
        <fullName evidence="2">Polysaccharide deacetylase</fullName>
    </submittedName>
</protein>
<dbReference type="Pfam" id="PF01522">
    <property type="entry name" value="Polysacc_deac_1"/>
    <property type="match status" value="1"/>
</dbReference>
<dbReference type="Proteomes" id="UP000628775">
    <property type="component" value="Unassembled WGS sequence"/>
</dbReference>
<dbReference type="RefSeq" id="WP_188687907.1">
    <property type="nucleotide sequence ID" value="NZ_BMIR01000001.1"/>
</dbReference>
<dbReference type="InterPro" id="IPR002509">
    <property type="entry name" value="NODB_dom"/>
</dbReference>
<organism evidence="2 3">
    <name type="scientific">Pullulanibacillus camelliae</name>
    <dbReference type="NCBI Taxonomy" id="1707096"/>
    <lineage>
        <taxon>Bacteria</taxon>
        <taxon>Bacillati</taxon>
        <taxon>Bacillota</taxon>
        <taxon>Bacilli</taxon>
        <taxon>Bacillales</taxon>
        <taxon>Sporolactobacillaceae</taxon>
        <taxon>Pullulanibacillus</taxon>
    </lineage>
</organism>
<keyword evidence="3" id="KW-1185">Reference proteome</keyword>
<dbReference type="PANTHER" id="PTHR47561">
    <property type="entry name" value="POLYSACCHARIDE DEACETYLASE FAMILY PROTEIN (AFU_ORTHOLOGUE AFUA_6G05030)"/>
    <property type="match status" value="1"/>
</dbReference>
<dbReference type="PROSITE" id="PS51677">
    <property type="entry name" value="NODB"/>
    <property type="match status" value="1"/>
</dbReference>
<sequence length="284" mass="32693">MNSVRYTWPEGKKCAVVLSFDFDGITPYLWRSRHSQSKGISEKEQRRFGPRQGIYRILELLEKWEIKGSFYIPGVTAEEYPQAVEAIAKCGHEIGLHGYLHERVDELTRDKIEETLIKGKAAIEHIVGQRKMGYRSPSWEMTEDTFEVIKKYEVLYDSSLMGADHPYWINQMVELPVQWLLDDAIFYRYVGGGASVNPPANPATVIDTWKKEFEGIKKYGGLFMLTMHPWLSGRGSRILALESLISYLKMDSEIWWATAQEVAAYHQSLEVEGKNACLTEMIDR</sequence>
<dbReference type="InterPro" id="IPR011330">
    <property type="entry name" value="Glyco_hydro/deAcase_b/a-brl"/>
</dbReference>
<dbReference type="SUPFAM" id="SSF88713">
    <property type="entry name" value="Glycoside hydrolase/deacetylase"/>
    <property type="match status" value="1"/>
</dbReference>
<evidence type="ECO:0000313" key="3">
    <source>
        <dbReference type="Proteomes" id="UP000628775"/>
    </source>
</evidence>
<evidence type="ECO:0000259" key="1">
    <source>
        <dbReference type="PROSITE" id="PS51677"/>
    </source>
</evidence>
<accession>A0A8J2VKG7</accession>
<evidence type="ECO:0000313" key="2">
    <source>
        <dbReference type="EMBL" id="GGE26999.1"/>
    </source>
</evidence>
<comment type="caution">
    <text evidence="2">The sequence shown here is derived from an EMBL/GenBank/DDBJ whole genome shotgun (WGS) entry which is preliminary data.</text>
</comment>
<dbReference type="GO" id="GO:0016810">
    <property type="term" value="F:hydrolase activity, acting on carbon-nitrogen (but not peptide) bonds"/>
    <property type="evidence" value="ECO:0007669"/>
    <property type="project" value="InterPro"/>
</dbReference>
<proteinExistence type="predicted"/>
<name>A0A8J2VKG7_9BACL</name>
<dbReference type="AlphaFoldDB" id="A0A8J2VKG7"/>
<gene>
    <name evidence="2" type="ORF">GCM10011391_01690</name>
</gene>